<dbReference type="AlphaFoldDB" id="A0A8D8YPV5"/>
<name>A0A8D8YPV5_9HEMI</name>
<protein>
    <submittedName>
        <fullName evidence="1">Uncharacterized protein</fullName>
    </submittedName>
</protein>
<sequence length="116" mass="14441">MKRSEEQYRKGVWKKKFMKRRLRWYGHQQRMENERLPKKIYDLRMEGNRPKGRPRYRYRDVVNTNIEKKEGCWNDIETRELFKDRRKERVRMILKPGNCLKIDFGGDVLYIDLSSR</sequence>
<evidence type="ECO:0000313" key="1">
    <source>
        <dbReference type="EMBL" id="CAG6732366.1"/>
    </source>
</evidence>
<organism evidence="1">
    <name type="scientific">Cacopsylla melanoneura</name>
    <dbReference type="NCBI Taxonomy" id="428564"/>
    <lineage>
        <taxon>Eukaryota</taxon>
        <taxon>Metazoa</taxon>
        <taxon>Ecdysozoa</taxon>
        <taxon>Arthropoda</taxon>
        <taxon>Hexapoda</taxon>
        <taxon>Insecta</taxon>
        <taxon>Pterygota</taxon>
        <taxon>Neoptera</taxon>
        <taxon>Paraneoptera</taxon>
        <taxon>Hemiptera</taxon>
        <taxon>Sternorrhyncha</taxon>
        <taxon>Psylloidea</taxon>
        <taxon>Psyllidae</taxon>
        <taxon>Psyllinae</taxon>
        <taxon>Cacopsylla</taxon>
    </lineage>
</organism>
<accession>A0A8D8YPV5</accession>
<dbReference type="EMBL" id="HBUF01386614">
    <property type="protein sequence ID" value="CAG6732366.1"/>
    <property type="molecule type" value="Transcribed_RNA"/>
</dbReference>
<proteinExistence type="predicted"/>
<reference evidence="1" key="1">
    <citation type="submission" date="2021-05" db="EMBL/GenBank/DDBJ databases">
        <authorList>
            <person name="Alioto T."/>
            <person name="Alioto T."/>
            <person name="Gomez Garrido J."/>
        </authorList>
    </citation>
    <scope>NUCLEOTIDE SEQUENCE</scope>
</reference>